<dbReference type="RefSeq" id="XP_023092234.1">
    <property type="nucleotide sequence ID" value="XM_023237207.1"/>
</dbReference>
<protein>
    <submittedName>
        <fullName evidence="2">DNA, SC111</fullName>
    </submittedName>
</protein>
<dbReference type="EMBL" id="BA000053">
    <property type="protein sequence ID" value="BAE62341.1"/>
    <property type="molecule type" value="Genomic_DNA"/>
</dbReference>
<name>Q2U7X4_ASPOR</name>
<accession>Q2U7X4</accession>
<dbReference type="Proteomes" id="UP000006564">
    <property type="component" value="Chromosome 5"/>
</dbReference>
<keyword evidence="3" id="KW-1185">Reference proteome</keyword>
<proteinExistence type="predicted"/>
<gene>
    <name evidence="2" type="ORF">AO090701000665</name>
</gene>
<dbReference type="GeneID" id="5995531"/>
<dbReference type="AlphaFoldDB" id="Q2U7X4"/>
<reference evidence="2 3" key="1">
    <citation type="journal article" date="2005" name="Nature">
        <title>Genome sequencing and analysis of Aspergillus oryzae.</title>
        <authorList>
            <person name="Machida M."/>
            <person name="Asai K."/>
            <person name="Sano M."/>
            <person name="Tanaka T."/>
            <person name="Kumagai T."/>
            <person name="Terai G."/>
            <person name="Kusumoto K."/>
            <person name="Arima T."/>
            <person name="Akita O."/>
            <person name="Kashiwagi Y."/>
            <person name="Abe K."/>
            <person name="Gomi K."/>
            <person name="Horiuchi H."/>
            <person name="Kitamoto K."/>
            <person name="Kobayashi T."/>
            <person name="Takeuchi M."/>
            <person name="Denning D.W."/>
            <person name="Galagan J.E."/>
            <person name="Nierman W.C."/>
            <person name="Yu J."/>
            <person name="Archer D.B."/>
            <person name="Bennett J.W."/>
            <person name="Bhatnagar D."/>
            <person name="Cleveland T.E."/>
            <person name="Fedorova N.D."/>
            <person name="Gotoh O."/>
            <person name="Horikawa H."/>
            <person name="Hosoyama A."/>
            <person name="Ichinomiya M."/>
            <person name="Igarashi R."/>
            <person name="Iwashita K."/>
            <person name="Juvvadi P.R."/>
            <person name="Kato M."/>
            <person name="Kato Y."/>
            <person name="Kin T."/>
            <person name="Kokubun A."/>
            <person name="Maeda H."/>
            <person name="Maeyama N."/>
            <person name="Maruyama J."/>
            <person name="Nagasaki H."/>
            <person name="Nakajima T."/>
            <person name="Oda K."/>
            <person name="Okada K."/>
            <person name="Paulsen I."/>
            <person name="Sakamoto K."/>
            <person name="Sawano T."/>
            <person name="Takahashi M."/>
            <person name="Takase K."/>
            <person name="Terabayashi Y."/>
            <person name="Wortman J."/>
            <person name="Yamada O."/>
            <person name="Yamagata Y."/>
            <person name="Anazawa H."/>
            <person name="Hata Y."/>
            <person name="Koide Y."/>
            <person name="Komori T."/>
            <person name="Koyama Y."/>
            <person name="Minetoki T."/>
            <person name="Suharnan S."/>
            <person name="Tanaka A."/>
            <person name="Isono K."/>
            <person name="Kuhara S."/>
            <person name="Ogasawara N."/>
            <person name="Kikuchi H."/>
        </authorList>
    </citation>
    <scope>NUCLEOTIDE SEQUENCE [LARGE SCALE GENOMIC DNA]</scope>
    <source>
        <strain evidence="3">ATCC 42149 / RIB 40</strain>
    </source>
</reference>
<dbReference type="KEGG" id="aor:AO090701000665"/>
<feature type="region of interest" description="Disordered" evidence="1">
    <location>
        <begin position="201"/>
        <end position="238"/>
    </location>
</feature>
<organism evidence="2 3">
    <name type="scientific">Aspergillus oryzae (strain ATCC 42149 / RIB 40)</name>
    <name type="common">Yellow koji mold</name>
    <dbReference type="NCBI Taxonomy" id="510516"/>
    <lineage>
        <taxon>Eukaryota</taxon>
        <taxon>Fungi</taxon>
        <taxon>Dikarya</taxon>
        <taxon>Ascomycota</taxon>
        <taxon>Pezizomycotina</taxon>
        <taxon>Eurotiomycetes</taxon>
        <taxon>Eurotiomycetidae</taxon>
        <taxon>Eurotiales</taxon>
        <taxon>Aspergillaceae</taxon>
        <taxon>Aspergillus</taxon>
        <taxon>Aspergillus subgen. Circumdati</taxon>
    </lineage>
</organism>
<sequence length="258" mass="27362">MYKHVVDQLNQGIPNLGAVVGPAEIKNTMATIINGQVFTPGLAIIDSPQPYTPLGGDSLQVAIDVSGNGQLTSSPSDATKFKDITLFLTSNELSKNFTISNGTEPKGNAYVGPVLEINPSTNVQQVNWNWPECLVGDEHSGSGSARGSYNISIHQSFKWDGKDYYTIFDLPVNITNAISKSDDRVDCKLLENDLLKPDEIAASNDTLPGQPWVDADASDGGNSSSSSGGGETNSGGRVRGTMKQWGLFAMVVGGLLLV</sequence>
<evidence type="ECO:0000313" key="2">
    <source>
        <dbReference type="EMBL" id="BAE62341.1"/>
    </source>
</evidence>
<dbReference type="HOGENOM" id="CLU_073096_1_0_1"/>
<dbReference type="EMBL" id="AP007164">
    <property type="protein sequence ID" value="BAE62341.1"/>
    <property type="molecule type" value="Genomic_DNA"/>
</dbReference>
<evidence type="ECO:0000256" key="1">
    <source>
        <dbReference type="SAM" id="MobiDB-lite"/>
    </source>
</evidence>
<evidence type="ECO:0000313" key="3">
    <source>
        <dbReference type="Proteomes" id="UP000006564"/>
    </source>
</evidence>